<name>A0AAU9V0X6_EUPED</name>
<evidence type="ECO:0008006" key="4">
    <source>
        <dbReference type="Google" id="ProtNLM"/>
    </source>
</evidence>
<dbReference type="EMBL" id="CAKOGL010000025">
    <property type="protein sequence ID" value="CAH2102695.1"/>
    <property type="molecule type" value="Genomic_DNA"/>
</dbReference>
<dbReference type="InterPro" id="IPR009057">
    <property type="entry name" value="Homeodomain-like_sf"/>
</dbReference>
<dbReference type="Proteomes" id="UP001153954">
    <property type="component" value="Unassembled WGS sequence"/>
</dbReference>
<organism evidence="2 3">
    <name type="scientific">Euphydryas editha</name>
    <name type="common">Edith's checkerspot</name>
    <dbReference type="NCBI Taxonomy" id="104508"/>
    <lineage>
        <taxon>Eukaryota</taxon>
        <taxon>Metazoa</taxon>
        <taxon>Ecdysozoa</taxon>
        <taxon>Arthropoda</taxon>
        <taxon>Hexapoda</taxon>
        <taxon>Insecta</taxon>
        <taxon>Pterygota</taxon>
        <taxon>Neoptera</taxon>
        <taxon>Endopterygota</taxon>
        <taxon>Lepidoptera</taxon>
        <taxon>Glossata</taxon>
        <taxon>Ditrysia</taxon>
        <taxon>Papilionoidea</taxon>
        <taxon>Nymphalidae</taxon>
        <taxon>Nymphalinae</taxon>
        <taxon>Euphydryas</taxon>
    </lineage>
</organism>
<proteinExistence type="predicted"/>
<reference evidence="2" key="1">
    <citation type="submission" date="2022-03" db="EMBL/GenBank/DDBJ databases">
        <authorList>
            <person name="Tunstrom K."/>
        </authorList>
    </citation>
    <scope>NUCLEOTIDE SEQUENCE</scope>
</reference>
<dbReference type="AlphaFoldDB" id="A0AAU9V0X6"/>
<keyword evidence="3" id="KW-1185">Reference proteome</keyword>
<dbReference type="GO" id="GO:0005634">
    <property type="term" value="C:nucleus"/>
    <property type="evidence" value="ECO:0007669"/>
    <property type="project" value="UniProtKB-SubCell"/>
</dbReference>
<accession>A0AAU9V0X6</accession>
<gene>
    <name evidence="2" type="ORF">EEDITHA_LOCUS17285</name>
</gene>
<evidence type="ECO:0000313" key="2">
    <source>
        <dbReference type="EMBL" id="CAH2102695.1"/>
    </source>
</evidence>
<comment type="caution">
    <text evidence="2">The sequence shown here is derived from an EMBL/GenBank/DDBJ whole genome shotgun (WGS) entry which is preliminary data.</text>
</comment>
<protein>
    <recommendedName>
        <fullName evidence="4">Transposase</fullName>
    </recommendedName>
</protein>
<sequence>MDTTPEAASQVVALIEAGQNQSQVACQLNLSRYAVRRVYQRYQQTGCVSMVTTDGVKSIEDLVSVLLSAASPNGSHTAVIRVCSGKKMSLAAKTELVFVTGTNTDRRSGGLTIRRYVEEILEEHVVLFSGVIDENFVKCRITQDHTPPL</sequence>
<evidence type="ECO:0000313" key="3">
    <source>
        <dbReference type="Proteomes" id="UP001153954"/>
    </source>
</evidence>
<comment type="subcellular location">
    <subcellularLocation>
        <location evidence="1">Nucleus</location>
    </subcellularLocation>
</comment>
<evidence type="ECO:0000256" key="1">
    <source>
        <dbReference type="ARBA" id="ARBA00004123"/>
    </source>
</evidence>
<dbReference type="SUPFAM" id="SSF46689">
    <property type="entry name" value="Homeodomain-like"/>
    <property type="match status" value="1"/>
</dbReference>